<dbReference type="SUPFAM" id="SSF51735">
    <property type="entry name" value="NAD(P)-binding Rossmann-fold domains"/>
    <property type="match status" value="1"/>
</dbReference>
<feature type="region of interest" description="Disordered" evidence="14">
    <location>
        <begin position="430"/>
        <end position="449"/>
    </location>
</feature>
<keyword evidence="4 8" id="KW-0521">NADP</keyword>
<feature type="binding site" evidence="8 10">
    <location>
        <position position="121"/>
    </location>
    <ligand>
        <name>substrate</name>
    </ligand>
</feature>
<dbReference type="GO" id="GO:0008883">
    <property type="term" value="F:glutamyl-tRNA reductase activity"/>
    <property type="evidence" value="ECO:0007669"/>
    <property type="project" value="UniProtKB-UniRule"/>
</dbReference>
<dbReference type="EMBL" id="CP007128">
    <property type="protein sequence ID" value="AHG91816.1"/>
    <property type="molecule type" value="Genomic_DNA"/>
</dbReference>
<dbReference type="InterPro" id="IPR000343">
    <property type="entry name" value="4pyrrol_synth_GluRdtase"/>
</dbReference>
<dbReference type="FunFam" id="3.30.460.30:FF:000001">
    <property type="entry name" value="Glutamyl-tRNA reductase"/>
    <property type="match status" value="1"/>
</dbReference>
<keyword evidence="6 8" id="KW-0627">Porphyrin biosynthesis</keyword>
<dbReference type="HAMAP" id="MF_00087">
    <property type="entry name" value="Glu_tRNA_reductase"/>
    <property type="match status" value="1"/>
</dbReference>
<keyword evidence="5 8" id="KW-0560">Oxidoreductase</keyword>
<keyword evidence="19" id="KW-1185">Reference proteome</keyword>
<feature type="binding site" evidence="8 10">
    <location>
        <begin position="59"/>
        <end position="62"/>
    </location>
    <ligand>
        <name>substrate</name>
    </ligand>
</feature>
<accession>W0RM40</accession>
<comment type="function">
    <text evidence="8">Catalyzes the NADPH-dependent reduction of glutamyl-tRNA(Glu) to glutamate 1-semialdehyde (GSA).</text>
</comment>
<dbReference type="NCBIfam" id="TIGR01035">
    <property type="entry name" value="hemA"/>
    <property type="match status" value="1"/>
</dbReference>
<gene>
    <name evidence="8" type="primary">hemA</name>
    <name evidence="18" type="ORF">J421_4279</name>
</gene>
<dbReference type="InterPro" id="IPR015895">
    <property type="entry name" value="4pyrrol_synth_GluRdtase_N"/>
</dbReference>
<evidence type="ECO:0000313" key="18">
    <source>
        <dbReference type="EMBL" id="AHG91816.1"/>
    </source>
</evidence>
<comment type="pathway">
    <text evidence="1 8 13">Porphyrin-containing compound metabolism; protoporphyrin-IX biosynthesis; 5-aminolevulinate from L-glutamyl-tRNA(Glu): step 1/2.</text>
</comment>
<evidence type="ECO:0000256" key="2">
    <source>
        <dbReference type="ARBA" id="ARBA00005916"/>
    </source>
</evidence>
<comment type="catalytic activity">
    <reaction evidence="7 8 13">
        <text>(S)-4-amino-5-oxopentanoate + tRNA(Glu) + NADP(+) = L-glutamyl-tRNA(Glu) + NADPH + H(+)</text>
        <dbReference type="Rhea" id="RHEA:12344"/>
        <dbReference type="Rhea" id="RHEA-COMP:9663"/>
        <dbReference type="Rhea" id="RHEA-COMP:9680"/>
        <dbReference type="ChEBI" id="CHEBI:15378"/>
        <dbReference type="ChEBI" id="CHEBI:57501"/>
        <dbReference type="ChEBI" id="CHEBI:57783"/>
        <dbReference type="ChEBI" id="CHEBI:58349"/>
        <dbReference type="ChEBI" id="CHEBI:78442"/>
        <dbReference type="ChEBI" id="CHEBI:78520"/>
        <dbReference type="EC" id="1.2.1.70"/>
    </reaction>
</comment>
<dbReference type="InterPro" id="IPR015896">
    <property type="entry name" value="4pyrrol_synth_GluRdtase_dimer"/>
</dbReference>
<dbReference type="SUPFAM" id="SSF69075">
    <property type="entry name" value="Glutamyl tRNA-reductase dimerization domain"/>
    <property type="match status" value="1"/>
</dbReference>
<feature type="domain" description="Glutamyl-tRNA reductase N-terminal" evidence="17">
    <location>
        <begin position="18"/>
        <end position="165"/>
    </location>
</feature>
<evidence type="ECO:0000256" key="1">
    <source>
        <dbReference type="ARBA" id="ARBA00005059"/>
    </source>
</evidence>
<feature type="binding site" evidence="8 10">
    <location>
        <position position="132"/>
    </location>
    <ligand>
        <name>substrate</name>
    </ligand>
</feature>
<evidence type="ECO:0000256" key="3">
    <source>
        <dbReference type="ARBA" id="ARBA00012970"/>
    </source>
</evidence>
<evidence type="ECO:0000259" key="16">
    <source>
        <dbReference type="Pfam" id="PF01488"/>
    </source>
</evidence>
<feature type="domain" description="Tetrapyrrole biosynthesis glutamyl-tRNA reductase dimerisation" evidence="15">
    <location>
        <begin position="327"/>
        <end position="422"/>
    </location>
</feature>
<dbReference type="AlphaFoldDB" id="W0RM40"/>
<evidence type="ECO:0000256" key="9">
    <source>
        <dbReference type="PIRSR" id="PIRSR000445-1"/>
    </source>
</evidence>
<evidence type="ECO:0000259" key="17">
    <source>
        <dbReference type="Pfam" id="PF05201"/>
    </source>
</evidence>
<evidence type="ECO:0000256" key="14">
    <source>
        <dbReference type="SAM" id="MobiDB-lite"/>
    </source>
</evidence>
<dbReference type="Gene3D" id="3.30.460.30">
    <property type="entry name" value="Glutamyl-tRNA reductase, N-terminal domain"/>
    <property type="match status" value="1"/>
</dbReference>
<dbReference type="eggNOG" id="COG0373">
    <property type="taxonomic scope" value="Bacteria"/>
</dbReference>
<feature type="active site" description="Nucleophile" evidence="8 9">
    <location>
        <position position="60"/>
    </location>
</feature>
<evidence type="ECO:0000259" key="15">
    <source>
        <dbReference type="Pfam" id="PF00745"/>
    </source>
</evidence>
<dbReference type="PATRIC" id="fig|861299.3.peg.4337"/>
<dbReference type="Pfam" id="PF00745">
    <property type="entry name" value="GlutR_dimer"/>
    <property type="match status" value="1"/>
</dbReference>
<feature type="binding site" evidence="8 11">
    <location>
        <begin position="200"/>
        <end position="205"/>
    </location>
    <ligand>
        <name>NADP(+)</name>
        <dbReference type="ChEBI" id="CHEBI:58349"/>
    </ligand>
</feature>
<comment type="miscellaneous">
    <text evidence="8">During catalysis, the active site Cys acts as a nucleophile attacking the alpha-carbonyl group of tRNA-bound glutamate with the formation of a thioester intermediate between enzyme and glutamate, and the concomitant release of tRNA(Glu). The thioester intermediate is finally reduced by direct hydride transfer from NADPH, to form the product GSA.</text>
</comment>
<dbReference type="InterPro" id="IPR018214">
    <property type="entry name" value="GluRdtase_CS"/>
</dbReference>
<dbReference type="InterPro" id="IPR036453">
    <property type="entry name" value="GluRdtase_dimer_dom_sf"/>
</dbReference>
<evidence type="ECO:0000256" key="10">
    <source>
        <dbReference type="PIRSR" id="PIRSR000445-2"/>
    </source>
</evidence>
<comment type="domain">
    <text evidence="8">Possesses an unusual extended V-shaped dimeric structure with each monomer consisting of three distinct domains arranged along a curved 'spinal' alpha-helix. The N-terminal catalytic domain specifically recognizes the glutamate moiety of the substrate. The second domain is the NADPH-binding domain, and the third C-terminal domain is responsible for dimerization.</text>
</comment>
<dbReference type="Gene3D" id="3.40.50.720">
    <property type="entry name" value="NAD(P)-binding Rossmann-like Domain"/>
    <property type="match status" value="1"/>
</dbReference>
<evidence type="ECO:0000256" key="4">
    <source>
        <dbReference type="ARBA" id="ARBA00022857"/>
    </source>
</evidence>
<feature type="domain" description="Quinate/shikimate 5-dehydrogenase/glutamyl-tRNA reductase" evidence="16">
    <location>
        <begin position="190"/>
        <end position="310"/>
    </location>
</feature>
<dbReference type="InterPro" id="IPR036291">
    <property type="entry name" value="NAD(P)-bd_dom_sf"/>
</dbReference>
<evidence type="ECO:0000256" key="7">
    <source>
        <dbReference type="ARBA" id="ARBA00047464"/>
    </source>
</evidence>
<feature type="site" description="Important for activity" evidence="8 12">
    <location>
        <position position="111"/>
    </location>
</feature>
<feature type="binding site" evidence="8 10">
    <location>
        <begin position="126"/>
        <end position="128"/>
    </location>
    <ligand>
        <name>substrate</name>
    </ligand>
</feature>
<dbReference type="UniPathway" id="UPA00251">
    <property type="reaction ID" value="UER00316"/>
</dbReference>
<dbReference type="PANTHER" id="PTHR43013">
    <property type="entry name" value="GLUTAMYL-TRNA REDUCTASE"/>
    <property type="match status" value="1"/>
</dbReference>
<dbReference type="GO" id="GO:0019353">
    <property type="term" value="P:protoporphyrinogen IX biosynthetic process from glutamate"/>
    <property type="evidence" value="ECO:0007669"/>
    <property type="project" value="TreeGrafter"/>
</dbReference>
<comment type="subunit">
    <text evidence="8">Homodimer.</text>
</comment>
<dbReference type="Pfam" id="PF05201">
    <property type="entry name" value="GlutR_N"/>
    <property type="match status" value="1"/>
</dbReference>
<evidence type="ECO:0000256" key="11">
    <source>
        <dbReference type="PIRSR" id="PIRSR000445-3"/>
    </source>
</evidence>
<dbReference type="PROSITE" id="PS00747">
    <property type="entry name" value="GLUTR"/>
    <property type="match status" value="1"/>
</dbReference>
<reference evidence="18 19" key="1">
    <citation type="journal article" date="2014" name="Genome Announc.">
        <title>Genome Sequence and Methylome of Soil Bacterium Gemmatirosa kalamazoonensis KBS708T, a Member of the Rarely Cultivated Gemmatimonadetes Phylum.</title>
        <authorList>
            <person name="Debruyn J.M."/>
            <person name="Radosevich M."/>
            <person name="Wommack K.E."/>
            <person name="Polson S.W."/>
            <person name="Hauser L.J."/>
            <person name="Fawaz M.N."/>
            <person name="Korlach J."/>
            <person name="Tsai Y.C."/>
        </authorList>
    </citation>
    <scope>NUCLEOTIDE SEQUENCE [LARGE SCALE GENOMIC DNA]</scope>
    <source>
        <strain evidence="18 19">KBS708</strain>
    </source>
</reference>
<sequence>MIRLAASFTVPRVNLLVVGLDHRTAPLWIRERAAFASWAGAAREVAERAVLREVLVLSTCNRVELYGAADEHDLHAATERLIALLADRAAMPAELLRDYLVTYTGVAAAAHLARVASGMESMVLGETQIVSQIKRALTDARSDGVAGRVIERAVSLALAAGKRARPHLPHTSGVHSVAEAGVRALGGVAALSDASVVVVGAGATAADLLRALSGARTRRLVLVNRTLDRALPLAARHGAAVASWEALEVVVADADVVFTCTSSAAPVLRREHLARTAPRRRTFVDLGVPRNVAPELAEHSATRVIDVDSLGAWGQAGAATAHAHTDAEAEVSRWAARFERWQRTSALQPTIAQLRDEAARVRDLEVERALARLGAVDPREREIVREMATRLVNKLLHQPLAALSGDADAAALAASVRRLFALDADAPAVPNEPAVPSLPASRAATPLGV</sequence>
<dbReference type="InterPro" id="IPR036343">
    <property type="entry name" value="GluRdtase_N_sf"/>
</dbReference>
<evidence type="ECO:0000256" key="6">
    <source>
        <dbReference type="ARBA" id="ARBA00023244"/>
    </source>
</evidence>
<evidence type="ECO:0000256" key="5">
    <source>
        <dbReference type="ARBA" id="ARBA00023002"/>
    </source>
</evidence>
<dbReference type="KEGG" id="gba:J421_4279"/>
<dbReference type="InterPro" id="IPR006151">
    <property type="entry name" value="Shikm_DH/Glu-tRNA_Rdtase"/>
</dbReference>
<dbReference type="EC" id="1.2.1.70" evidence="3 8"/>
<dbReference type="STRING" id="861299.J421_4279"/>
<dbReference type="Pfam" id="PF01488">
    <property type="entry name" value="Shikimate_DH"/>
    <property type="match status" value="1"/>
</dbReference>
<dbReference type="HOGENOM" id="CLU_035113_2_2_0"/>
<evidence type="ECO:0000256" key="13">
    <source>
        <dbReference type="RuleBase" id="RU000584"/>
    </source>
</evidence>
<evidence type="ECO:0000313" key="19">
    <source>
        <dbReference type="Proteomes" id="UP000019151"/>
    </source>
</evidence>
<evidence type="ECO:0000256" key="8">
    <source>
        <dbReference type="HAMAP-Rule" id="MF_00087"/>
    </source>
</evidence>
<proteinExistence type="inferred from homology"/>
<name>W0RM40_9BACT</name>
<dbReference type="PIRSF" id="PIRSF000445">
    <property type="entry name" value="4pyrrol_synth_GluRdtase"/>
    <property type="match status" value="1"/>
</dbReference>
<organism evidence="18 19">
    <name type="scientific">Gemmatirosa kalamazoonensis</name>
    <dbReference type="NCBI Taxonomy" id="861299"/>
    <lineage>
        <taxon>Bacteria</taxon>
        <taxon>Pseudomonadati</taxon>
        <taxon>Gemmatimonadota</taxon>
        <taxon>Gemmatimonadia</taxon>
        <taxon>Gemmatimonadales</taxon>
        <taxon>Gemmatimonadaceae</taxon>
        <taxon>Gemmatirosa</taxon>
    </lineage>
</organism>
<dbReference type="SUPFAM" id="SSF69742">
    <property type="entry name" value="Glutamyl tRNA-reductase catalytic, N-terminal domain"/>
    <property type="match status" value="1"/>
</dbReference>
<protein>
    <recommendedName>
        <fullName evidence="3 8">Glutamyl-tRNA reductase</fullName>
        <shortName evidence="8">GluTR</shortName>
        <ecNumber evidence="3 8">1.2.1.70</ecNumber>
    </recommendedName>
</protein>
<comment type="similarity">
    <text evidence="2 8 13">Belongs to the glutamyl-tRNA reductase family.</text>
</comment>
<dbReference type="InParanoid" id="W0RM40"/>
<dbReference type="FunCoup" id="W0RM40">
    <property type="interactions" value="405"/>
</dbReference>
<dbReference type="GO" id="GO:0050661">
    <property type="term" value="F:NADP binding"/>
    <property type="evidence" value="ECO:0007669"/>
    <property type="project" value="InterPro"/>
</dbReference>
<dbReference type="PANTHER" id="PTHR43013:SF1">
    <property type="entry name" value="GLUTAMYL-TRNA REDUCTASE"/>
    <property type="match status" value="1"/>
</dbReference>
<evidence type="ECO:0000256" key="12">
    <source>
        <dbReference type="PIRSR" id="PIRSR000445-4"/>
    </source>
</evidence>
<dbReference type="Proteomes" id="UP000019151">
    <property type="component" value="Chromosome"/>
</dbReference>